<dbReference type="AlphaFoldDB" id="A0A1I2KU12"/>
<name>A0A1I2KU12_9BACT</name>
<gene>
    <name evidence="1" type="ORF">SAMN05216283_11357</name>
</gene>
<reference evidence="1 2" key="1">
    <citation type="submission" date="2016-10" db="EMBL/GenBank/DDBJ databases">
        <authorList>
            <person name="de Groot N.N."/>
        </authorList>
    </citation>
    <scope>NUCLEOTIDE SEQUENCE [LARGE SCALE GENOMIC DNA]</scope>
    <source>
        <strain evidence="1 2">CGMCC 1.9156</strain>
    </source>
</reference>
<evidence type="ECO:0000313" key="2">
    <source>
        <dbReference type="Proteomes" id="UP000198964"/>
    </source>
</evidence>
<dbReference type="RefSeq" id="WP_093921313.1">
    <property type="nucleotide sequence ID" value="NZ_FONW01000013.1"/>
</dbReference>
<protein>
    <submittedName>
        <fullName evidence="1">Uncharacterized protein</fullName>
    </submittedName>
</protein>
<organism evidence="1 2">
    <name type="scientific">Sunxiuqinia elliptica</name>
    <dbReference type="NCBI Taxonomy" id="655355"/>
    <lineage>
        <taxon>Bacteria</taxon>
        <taxon>Pseudomonadati</taxon>
        <taxon>Bacteroidota</taxon>
        <taxon>Bacteroidia</taxon>
        <taxon>Marinilabiliales</taxon>
        <taxon>Prolixibacteraceae</taxon>
        <taxon>Sunxiuqinia</taxon>
    </lineage>
</organism>
<dbReference type="Proteomes" id="UP000198964">
    <property type="component" value="Unassembled WGS sequence"/>
</dbReference>
<evidence type="ECO:0000313" key="1">
    <source>
        <dbReference type="EMBL" id="SFF69828.1"/>
    </source>
</evidence>
<accession>A0A1I2KU12</accession>
<keyword evidence="2" id="KW-1185">Reference proteome</keyword>
<dbReference type="EMBL" id="FONW01000013">
    <property type="protein sequence ID" value="SFF69828.1"/>
    <property type="molecule type" value="Genomic_DNA"/>
</dbReference>
<sequence>MDSQILLNAKRDIPEYFNDFKKFWDSTTEFYTDEDLIDCYLSTLLFKNLKISLNHIGLNGNDEILNELHEDINASFFHSYFGNYRSAYMHLRSVIELSLQFIYFLQHEVEYNQWKDADFVIKHDVLTKYLKKHPVLKNQKCENVISEITSYWITFSKHIHAEAPVFFQTQRESSASKEITREDFGKWKSNHLKTTYLLNKLFIYFFREKVNSFPTQNRDLLMKRMRESDIEAMDEM</sequence>
<proteinExistence type="predicted"/>
<dbReference type="STRING" id="655355.SAMN05216283_11357"/>